<dbReference type="GO" id="GO:0016740">
    <property type="term" value="F:transferase activity"/>
    <property type="evidence" value="ECO:0007669"/>
    <property type="project" value="UniProtKB-KW"/>
</dbReference>
<organism evidence="6 7">
    <name type="scientific">Eumeta variegata</name>
    <name type="common">Bagworm moth</name>
    <name type="synonym">Eumeta japonica</name>
    <dbReference type="NCBI Taxonomy" id="151549"/>
    <lineage>
        <taxon>Eukaryota</taxon>
        <taxon>Metazoa</taxon>
        <taxon>Ecdysozoa</taxon>
        <taxon>Arthropoda</taxon>
        <taxon>Hexapoda</taxon>
        <taxon>Insecta</taxon>
        <taxon>Pterygota</taxon>
        <taxon>Neoptera</taxon>
        <taxon>Endopterygota</taxon>
        <taxon>Lepidoptera</taxon>
        <taxon>Glossata</taxon>
        <taxon>Ditrysia</taxon>
        <taxon>Tineoidea</taxon>
        <taxon>Psychidae</taxon>
        <taxon>Oiketicinae</taxon>
        <taxon>Eumeta</taxon>
    </lineage>
</organism>
<accession>A0A4C1VID8</accession>
<keyword evidence="7" id="KW-1185">Reference proteome</keyword>
<name>A0A4C1VID8_EUMVA</name>
<dbReference type="AlphaFoldDB" id="A0A4C1VID8"/>
<dbReference type="PANTHER" id="PTHR12935:SF0">
    <property type="entry name" value="GAMMA-GLUTAMYLCYCLOTRANSFERASE"/>
    <property type="match status" value="1"/>
</dbReference>
<dbReference type="EMBL" id="BGZK01000334">
    <property type="protein sequence ID" value="GBP37485.1"/>
    <property type="molecule type" value="Genomic_DNA"/>
</dbReference>
<keyword evidence="2" id="KW-0456">Lyase</keyword>
<dbReference type="InterPro" id="IPR009288">
    <property type="entry name" value="AIG2-like_dom"/>
</dbReference>
<reference evidence="6 7" key="1">
    <citation type="journal article" date="2019" name="Commun. Biol.">
        <title>The bagworm genome reveals a unique fibroin gene that provides high tensile strength.</title>
        <authorList>
            <person name="Kono N."/>
            <person name="Nakamura H."/>
            <person name="Ohtoshi R."/>
            <person name="Tomita M."/>
            <person name="Numata K."/>
            <person name="Arakawa K."/>
        </authorList>
    </citation>
    <scope>NUCLEOTIDE SEQUENCE [LARGE SCALE GENOMIC DNA]</scope>
</reference>
<evidence type="ECO:0000256" key="1">
    <source>
        <dbReference type="ARBA" id="ARBA00012346"/>
    </source>
</evidence>
<comment type="caution">
    <text evidence="6">The sequence shown here is derived from an EMBL/GenBank/DDBJ whole genome shotgun (WGS) entry which is preliminary data.</text>
</comment>
<dbReference type="Gene3D" id="3.10.490.10">
    <property type="entry name" value="Gamma-glutamyl cyclotransferase-like"/>
    <property type="match status" value="1"/>
</dbReference>
<evidence type="ECO:0000313" key="7">
    <source>
        <dbReference type="Proteomes" id="UP000299102"/>
    </source>
</evidence>
<feature type="domain" description="Gamma-glutamylcyclotransferase AIG2-like" evidence="5">
    <location>
        <begin position="27"/>
        <end position="100"/>
    </location>
</feature>
<feature type="transmembrane region" description="Helical" evidence="4">
    <location>
        <begin position="6"/>
        <end position="30"/>
    </location>
</feature>
<keyword evidence="6" id="KW-0808">Transferase</keyword>
<proteinExistence type="predicted"/>
<evidence type="ECO:0000259" key="5">
    <source>
        <dbReference type="Pfam" id="PF06094"/>
    </source>
</evidence>
<dbReference type="InterPro" id="IPR013024">
    <property type="entry name" value="GGCT-like"/>
</dbReference>
<evidence type="ECO:0000256" key="3">
    <source>
        <dbReference type="PIRSR" id="PIRSR617939-2"/>
    </source>
</evidence>
<gene>
    <name evidence="6" type="primary">GGCT</name>
    <name evidence="6" type="ORF">EVAR_79418_1</name>
</gene>
<keyword evidence="4" id="KW-1133">Transmembrane helix</keyword>
<keyword evidence="4" id="KW-0812">Transmembrane</keyword>
<feature type="binding site" evidence="3">
    <location>
        <begin position="27"/>
        <end position="32"/>
    </location>
    <ligand>
        <name>substrate</name>
    </ligand>
</feature>
<dbReference type="STRING" id="151549.A0A4C1VID8"/>
<dbReference type="Pfam" id="PF06094">
    <property type="entry name" value="GGACT"/>
    <property type="match status" value="1"/>
</dbReference>
<evidence type="ECO:0000256" key="4">
    <source>
        <dbReference type="SAM" id="Phobius"/>
    </source>
</evidence>
<evidence type="ECO:0000313" key="6">
    <source>
        <dbReference type="EMBL" id="GBP37485.1"/>
    </source>
</evidence>
<dbReference type="OrthoDB" id="2924818at2759"/>
<sequence>MGKTSLIFLIVVVNSFFSVTCESYFYYFAYGSNLLQKRLKILNPSAEFFGTAKLQDYRLDFIKYAPTWRGAVATIVEDPGSEVWGAVWLIKESDRENLDRRCGARGAGKGRGATTRIALMGVLRIPGAMRAHDGRDAGSLHAGGALPETIPQ</sequence>
<dbReference type="CDD" id="cd06661">
    <property type="entry name" value="GGCT_like"/>
    <property type="match status" value="1"/>
</dbReference>
<dbReference type="PANTHER" id="PTHR12935">
    <property type="entry name" value="GAMMA-GLUTAMYLCYCLOTRANSFERASE"/>
    <property type="match status" value="1"/>
</dbReference>
<dbReference type="SUPFAM" id="SSF110857">
    <property type="entry name" value="Gamma-glutamyl cyclotransferase-like"/>
    <property type="match status" value="1"/>
</dbReference>
<dbReference type="InterPro" id="IPR036568">
    <property type="entry name" value="GGCT-like_sf"/>
</dbReference>
<dbReference type="GO" id="GO:0003839">
    <property type="term" value="F:gamma-glutamylcyclotransferase activity"/>
    <property type="evidence" value="ECO:0007669"/>
    <property type="project" value="UniProtKB-EC"/>
</dbReference>
<dbReference type="Proteomes" id="UP000299102">
    <property type="component" value="Unassembled WGS sequence"/>
</dbReference>
<protein>
    <recommendedName>
        <fullName evidence="1">gamma-glutamylcyclotransferase</fullName>
        <ecNumber evidence="1">4.3.2.9</ecNumber>
    </recommendedName>
</protein>
<dbReference type="EC" id="4.3.2.9" evidence="1"/>
<dbReference type="InterPro" id="IPR017939">
    <property type="entry name" value="G-Glutamylcylcotransferase"/>
</dbReference>
<keyword evidence="4" id="KW-0472">Membrane</keyword>
<evidence type="ECO:0000256" key="2">
    <source>
        <dbReference type="ARBA" id="ARBA00023239"/>
    </source>
</evidence>